<dbReference type="RefSeq" id="WP_274150795.1">
    <property type="nucleotide sequence ID" value="NZ_CP117811.1"/>
</dbReference>
<evidence type="ECO:0000313" key="3">
    <source>
        <dbReference type="EMBL" id="WDE96730.1"/>
    </source>
</evidence>
<dbReference type="Proteomes" id="UP001214250">
    <property type="component" value="Chromosome 1"/>
</dbReference>
<dbReference type="Pfam" id="PF03781">
    <property type="entry name" value="FGE-sulfatase"/>
    <property type="match status" value="1"/>
</dbReference>
<keyword evidence="1" id="KW-1133">Transmembrane helix</keyword>
<dbReference type="PANTHER" id="PTHR23150">
    <property type="entry name" value="SULFATASE MODIFYING FACTOR 1, 2"/>
    <property type="match status" value="1"/>
</dbReference>
<dbReference type="EMBL" id="CP117811">
    <property type="protein sequence ID" value="WDE96730.1"/>
    <property type="molecule type" value="Genomic_DNA"/>
</dbReference>
<dbReference type="InterPro" id="IPR051043">
    <property type="entry name" value="Sulfatase_Mod_Factor_Kinase"/>
</dbReference>
<dbReference type="InterPro" id="IPR005532">
    <property type="entry name" value="SUMF_dom"/>
</dbReference>
<organism evidence="3 4">
    <name type="scientific">Lentisphaera profundi</name>
    <dbReference type="NCBI Taxonomy" id="1658616"/>
    <lineage>
        <taxon>Bacteria</taxon>
        <taxon>Pseudomonadati</taxon>
        <taxon>Lentisphaerota</taxon>
        <taxon>Lentisphaeria</taxon>
        <taxon>Lentisphaerales</taxon>
        <taxon>Lentisphaeraceae</taxon>
        <taxon>Lentisphaera</taxon>
    </lineage>
</organism>
<keyword evidence="4" id="KW-1185">Reference proteome</keyword>
<gene>
    <name evidence="3" type="ORF">PQO03_01970</name>
</gene>
<protein>
    <submittedName>
        <fullName evidence="3">Formylglycine-generating enzyme family protein</fullName>
    </submittedName>
</protein>
<reference evidence="3 4" key="1">
    <citation type="submission" date="2023-02" db="EMBL/GenBank/DDBJ databases">
        <title>Genome sequence of Lentisphaera profundi SAORIC-696.</title>
        <authorList>
            <person name="Kim e."/>
            <person name="Cho J.-C."/>
            <person name="Choi A."/>
            <person name="Kang I."/>
        </authorList>
    </citation>
    <scope>NUCLEOTIDE SEQUENCE [LARGE SCALE GENOMIC DNA]</scope>
    <source>
        <strain evidence="3 4">SAORIC-696</strain>
    </source>
</reference>
<sequence length="512" mass="59170">MKKKTKLSEEQIKLAEKLKIKLVDKQLRDQLKATKKSSNKTILILGALLLVTLSLALSFLKSDSKAAQSTLIDKTKLISTSLQASFSPPFSQLPVDLKSTLKQTIIHPPHNTTEMNETLILQRECIIKYGLPLEVENKFGMKFRLIPPGQFLMGSPQTEANRTSTELLHESEIKYPFYLQKFETIQKTWQAVTNKNPAKTPKPDFPIQDVSFNDCLFFFQALNTQLNLAQHSYTLPSEKEWEYATRAGSHTPWHFGKDLKLAPAYVISKYNAFPRYEKNHLLPNAFGLFNTHGNMQEFTRSPFFIYECKKDQYAHSWDFKIYDGDHPEDIVLPRNNFKVETRSQGRQTGLYFHDANNDGLWTNSEIIWAAKDPLDPIYKSSRDTFIWRGDQNKDTDLTSFDKLRGVNGNLYYNDKNADLSWSPGEEIWGYNEWKRYKSGYQIVRGGAWSLELKYSRSAMRFTHSNNDKGSYIGMRSCRPLYKLKELPLEQQSKNRAAWDSFQEGLTADKTLE</sequence>
<evidence type="ECO:0000313" key="4">
    <source>
        <dbReference type="Proteomes" id="UP001214250"/>
    </source>
</evidence>
<dbReference type="SUPFAM" id="SSF56436">
    <property type="entry name" value="C-type lectin-like"/>
    <property type="match status" value="1"/>
</dbReference>
<evidence type="ECO:0000256" key="1">
    <source>
        <dbReference type="SAM" id="Phobius"/>
    </source>
</evidence>
<name>A0ABY7VU35_9BACT</name>
<dbReference type="InterPro" id="IPR016187">
    <property type="entry name" value="CTDL_fold"/>
</dbReference>
<dbReference type="PANTHER" id="PTHR23150:SF19">
    <property type="entry name" value="FORMYLGLYCINE-GENERATING ENZYME"/>
    <property type="match status" value="1"/>
</dbReference>
<evidence type="ECO:0000259" key="2">
    <source>
        <dbReference type="Pfam" id="PF03781"/>
    </source>
</evidence>
<keyword evidence="1" id="KW-0472">Membrane</keyword>
<feature type="domain" description="Sulfatase-modifying factor enzyme-like" evidence="2">
    <location>
        <begin position="145"/>
        <end position="304"/>
    </location>
</feature>
<keyword evidence="1" id="KW-0812">Transmembrane</keyword>
<dbReference type="Gene3D" id="3.90.1580.10">
    <property type="entry name" value="paralog of FGE (formylglycine-generating enzyme)"/>
    <property type="match status" value="1"/>
</dbReference>
<feature type="transmembrane region" description="Helical" evidence="1">
    <location>
        <begin position="42"/>
        <end position="60"/>
    </location>
</feature>
<proteinExistence type="predicted"/>
<accession>A0ABY7VU35</accession>
<dbReference type="InterPro" id="IPR042095">
    <property type="entry name" value="SUMF_sf"/>
</dbReference>